<evidence type="ECO:0000313" key="2">
    <source>
        <dbReference type="EMBL" id="QDS71949.1"/>
    </source>
</evidence>
<feature type="region of interest" description="Disordered" evidence="1">
    <location>
        <begin position="377"/>
        <end position="401"/>
    </location>
</feature>
<gene>
    <name evidence="2" type="ORF">FKW77_000937</name>
</gene>
<dbReference type="Proteomes" id="UP000316270">
    <property type="component" value="Chromosome 7"/>
</dbReference>
<name>A0A517L8K0_9PEZI</name>
<dbReference type="OrthoDB" id="10609495at2759"/>
<feature type="region of interest" description="Disordered" evidence="1">
    <location>
        <begin position="260"/>
        <end position="323"/>
    </location>
</feature>
<dbReference type="AlphaFoldDB" id="A0A517L8K0"/>
<accession>A0A517L8K0</accession>
<reference evidence="2 3" key="1">
    <citation type="submission" date="2019-07" db="EMBL/GenBank/DDBJ databases">
        <title>Finished genome of Venturia effusa.</title>
        <authorList>
            <person name="Young C.A."/>
            <person name="Cox M.P."/>
            <person name="Ganley A.R.D."/>
            <person name="David W.J."/>
        </authorList>
    </citation>
    <scope>NUCLEOTIDE SEQUENCE [LARGE SCALE GENOMIC DNA]</scope>
    <source>
        <strain evidence="3">albino</strain>
    </source>
</reference>
<proteinExistence type="predicted"/>
<keyword evidence="3" id="KW-1185">Reference proteome</keyword>
<evidence type="ECO:0000256" key="1">
    <source>
        <dbReference type="SAM" id="MobiDB-lite"/>
    </source>
</evidence>
<protein>
    <submittedName>
        <fullName evidence="2">Uncharacterized protein</fullName>
    </submittedName>
</protein>
<feature type="compositionally biased region" description="Basic and acidic residues" evidence="1">
    <location>
        <begin position="266"/>
        <end position="289"/>
    </location>
</feature>
<dbReference type="EMBL" id="CP042191">
    <property type="protein sequence ID" value="QDS71949.1"/>
    <property type="molecule type" value="Genomic_DNA"/>
</dbReference>
<sequence length="407" mass="46632">MFAKAVEIGLPNLRTLRLHFDNDSPQPAIKNWDSFAKLMSKGLPNLNRLYIINEIPRTTKYKPEIQLLCKHESSYSSAGWDTHIEWDSLEVLHIPWQIMKGFQSIPESLPQNLRELIVDVKDYVDGPLAKERCMMLSCLRSAYAMYTYMSHLTLIAYTGWVLDYRPDEEDWRAGMTSKEQYHQQVVWELIQWNNARPYGGIGLPRLLHDWTLHDTDLRIFYENGYELCGAFIKGVGTYIIGGFPDRLLKSAGQESGAQIIEGQESEGQKEIGGKVKIDERKTEGQKEGEEQTGGSEDQKRAAHRGNAPTPATVPRNVGQKREIGRRGIIYGQKEHPYTEGYQCGAGYPDGFDWKHFRKPRGFHDKAGWYKGKWYGVGKEPEGWKESQPPPSPPPEKQGGWWEWLFGP</sequence>
<evidence type="ECO:0000313" key="3">
    <source>
        <dbReference type="Proteomes" id="UP000316270"/>
    </source>
</evidence>
<organism evidence="2 3">
    <name type="scientific">Venturia effusa</name>
    <dbReference type="NCBI Taxonomy" id="50376"/>
    <lineage>
        <taxon>Eukaryota</taxon>
        <taxon>Fungi</taxon>
        <taxon>Dikarya</taxon>
        <taxon>Ascomycota</taxon>
        <taxon>Pezizomycotina</taxon>
        <taxon>Dothideomycetes</taxon>
        <taxon>Pleosporomycetidae</taxon>
        <taxon>Venturiales</taxon>
        <taxon>Venturiaceae</taxon>
        <taxon>Venturia</taxon>
    </lineage>
</organism>